<dbReference type="PANTHER" id="PTHR31379:SF1">
    <property type="entry name" value="F-BOX C PROTEIN-RELATED"/>
    <property type="match status" value="1"/>
</dbReference>
<evidence type="ECO:0000313" key="2">
    <source>
        <dbReference type="Proteomes" id="UP000008281"/>
    </source>
</evidence>
<dbReference type="EMBL" id="DS268430">
    <property type="protein sequence ID" value="EFO96247.1"/>
    <property type="molecule type" value="Genomic_DNA"/>
</dbReference>
<keyword evidence="2" id="KW-1185">Reference proteome</keyword>
<sequence>MSTSQPLSYGSSKTIIRYMEPNKRRLDLIDGKFIEDKYSKMFEDVDRYGFRIPVGAQPGDIDFGGGDVPDRTEADLNRAIERFKINEQTPDKSLVFESAKFQYRRKRLKPPYKFVICLSVGHNDELLEYSKPLRFAQKYLIQKIFEKREASNHPVEIQYLHLCARKCIRFPVGLKLKAKHLTVSKCLNNLDEQIRPVLTDCSFPLASIGTFGRIEDRHHPMIDSALEVNMYPTEMNQETVATFTHNRMHFNGDLNQLKDNILIIVENWQRTNRIVGTHFSFVTYKAEDVMGSLSLSGRTVQLPELKDCEINYALVFPIDDSSEICIQCPKNGEKRIDNVEHVIHMKVQMKTVP</sequence>
<dbReference type="PANTHER" id="PTHR31379">
    <property type="entry name" value="F-BOX C PROTEIN-RELATED-RELATED"/>
    <property type="match status" value="1"/>
</dbReference>
<dbReference type="KEGG" id="crq:GCK72_007719"/>
<dbReference type="Proteomes" id="UP000008281">
    <property type="component" value="Unassembled WGS sequence"/>
</dbReference>
<dbReference type="RefSeq" id="XP_003107189.2">
    <property type="nucleotide sequence ID" value="XM_003107141.2"/>
</dbReference>
<evidence type="ECO:0000313" key="1">
    <source>
        <dbReference type="EMBL" id="EFO96247.1"/>
    </source>
</evidence>
<protein>
    <submittedName>
        <fullName evidence="1">Uncharacterized protein</fullName>
    </submittedName>
</protein>
<dbReference type="GeneID" id="9805453"/>
<proteinExistence type="predicted"/>
<dbReference type="Pfam" id="PF12078">
    <property type="entry name" value="DUF3557"/>
    <property type="match status" value="1"/>
</dbReference>
<dbReference type="AlphaFoldDB" id="E3M9K7"/>
<accession>E3M9K7</accession>
<dbReference type="InParanoid" id="E3M9K7"/>
<gene>
    <name evidence="1" type="ORF">CRE_14686</name>
</gene>
<name>E3M9K7_CAERE</name>
<organism evidence="2">
    <name type="scientific">Caenorhabditis remanei</name>
    <name type="common">Caenorhabditis vulgaris</name>
    <dbReference type="NCBI Taxonomy" id="31234"/>
    <lineage>
        <taxon>Eukaryota</taxon>
        <taxon>Metazoa</taxon>
        <taxon>Ecdysozoa</taxon>
        <taxon>Nematoda</taxon>
        <taxon>Chromadorea</taxon>
        <taxon>Rhabditida</taxon>
        <taxon>Rhabditina</taxon>
        <taxon>Rhabditomorpha</taxon>
        <taxon>Rhabditoidea</taxon>
        <taxon>Rhabditidae</taxon>
        <taxon>Peloderinae</taxon>
        <taxon>Caenorhabditis</taxon>
    </lineage>
</organism>
<dbReference type="HOGENOM" id="CLU_042576_0_0_1"/>
<dbReference type="CTD" id="9805453"/>
<reference evidence="1" key="1">
    <citation type="submission" date="2007-07" db="EMBL/GenBank/DDBJ databases">
        <title>PCAP assembly of the Caenorhabditis remanei genome.</title>
        <authorList>
            <consortium name="The Caenorhabditis remanei Sequencing Consortium"/>
            <person name="Wilson R.K."/>
        </authorList>
    </citation>
    <scope>NUCLEOTIDE SEQUENCE [LARGE SCALE GENOMIC DNA]</scope>
    <source>
        <strain evidence="1">PB4641</strain>
    </source>
</reference>
<dbReference type="InterPro" id="IPR021942">
    <property type="entry name" value="DUF3557"/>
</dbReference>